<comment type="caution">
    <text evidence="11">The sequence shown here is derived from an EMBL/GenBank/DDBJ whole genome shotgun (WGS) entry which is preliminary data.</text>
</comment>
<dbReference type="EMBL" id="JBHTIT010000001">
    <property type="protein sequence ID" value="MFD0950702.1"/>
    <property type="molecule type" value="Genomic_DNA"/>
</dbReference>
<gene>
    <name evidence="9" type="primary">tsaC</name>
    <name evidence="11" type="ORF">ACFQ0F_09920</name>
</gene>
<evidence type="ECO:0000256" key="7">
    <source>
        <dbReference type="ARBA" id="ARBA00022840"/>
    </source>
</evidence>
<dbReference type="PROSITE" id="PS51163">
    <property type="entry name" value="YRDC"/>
    <property type="match status" value="1"/>
</dbReference>
<accession>A0ABW3HIY0</accession>
<evidence type="ECO:0000256" key="6">
    <source>
        <dbReference type="ARBA" id="ARBA00022741"/>
    </source>
</evidence>
<evidence type="ECO:0000256" key="4">
    <source>
        <dbReference type="ARBA" id="ARBA00022694"/>
    </source>
</evidence>
<dbReference type="SUPFAM" id="SSF55821">
    <property type="entry name" value="YrdC/RibB"/>
    <property type="match status" value="1"/>
</dbReference>
<evidence type="ECO:0000256" key="1">
    <source>
        <dbReference type="ARBA" id="ARBA00004496"/>
    </source>
</evidence>
<dbReference type="InterPro" id="IPR017945">
    <property type="entry name" value="DHBP_synth_RibB-like_a/b_dom"/>
</dbReference>
<organism evidence="11 12">
    <name type="scientific">Paraperlucidibaca wandonensis</name>
    <dbReference type="NCBI Taxonomy" id="1268273"/>
    <lineage>
        <taxon>Bacteria</taxon>
        <taxon>Pseudomonadati</taxon>
        <taxon>Pseudomonadota</taxon>
        <taxon>Gammaproteobacteria</taxon>
        <taxon>Moraxellales</taxon>
        <taxon>Moraxellaceae</taxon>
        <taxon>Paraperlucidibaca</taxon>
    </lineage>
</organism>
<dbReference type="HAMAP" id="MF_01852">
    <property type="entry name" value="TsaC"/>
    <property type="match status" value="1"/>
</dbReference>
<comment type="similarity">
    <text evidence="9">Belongs to the SUA5 family. TsaC subfamily.</text>
</comment>
<comment type="function">
    <text evidence="9">Required for the formation of a threonylcarbamoyl group on adenosine at position 37 (t(6)A37) in tRNAs that read codons beginning with adenine. Catalyzes the conversion of L-threonine, HCO(3)(-)/CO(2) and ATP to give threonylcarbamoyl-AMP (TC-AMP) as the acyladenylate intermediate, with the release of diphosphate.</text>
</comment>
<dbReference type="InterPro" id="IPR006070">
    <property type="entry name" value="Sua5-like_dom"/>
</dbReference>
<dbReference type="RefSeq" id="WP_379071669.1">
    <property type="nucleotide sequence ID" value="NZ_JBHTIT010000001.1"/>
</dbReference>
<evidence type="ECO:0000256" key="8">
    <source>
        <dbReference type="ARBA" id="ARBA00048366"/>
    </source>
</evidence>
<sequence length="189" mass="20602">MAQAALFPLKHAIDALAHDGVIAYATESVWGLGCDPWSEQAVSRLLAIKQRPWQKGLILIAADMAQLEPLLGRVTPEQRLLMQSRWPGPVTWLVPVSEHIPRWLRGEHETLAMRVSAHAGVQQLCRAWGGPLVSTSANLSCQPACKTALQVHLRLGGELDAIVPGHVSGAKRPSEIRDLISQRVLRASA</sequence>
<keyword evidence="6 9" id="KW-0547">Nucleotide-binding</keyword>
<evidence type="ECO:0000313" key="12">
    <source>
        <dbReference type="Proteomes" id="UP001597044"/>
    </source>
</evidence>
<reference evidence="12" key="1">
    <citation type="journal article" date="2019" name="Int. J. Syst. Evol. Microbiol.">
        <title>The Global Catalogue of Microorganisms (GCM) 10K type strain sequencing project: providing services to taxonomists for standard genome sequencing and annotation.</title>
        <authorList>
            <consortium name="The Broad Institute Genomics Platform"/>
            <consortium name="The Broad Institute Genome Sequencing Center for Infectious Disease"/>
            <person name="Wu L."/>
            <person name="Ma J."/>
        </authorList>
    </citation>
    <scope>NUCLEOTIDE SEQUENCE [LARGE SCALE GENOMIC DNA]</scope>
    <source>
        <strain evidence="12">CCUG 63419</strain>
    </source>
</reference>
<keyword evidence="3 9" id="KW-0808">Transferase</keyword>
<dbReference type="Pfam" id="PF01300">
    <property type="entry name" value="Sua5_yciO_yrdC"/>
    <property type="match status" value="1"/>
</dbReference>
<keyword evidence="4 9" id="KW-0819">tRNA processing</keyword>
<keyword evidence="12" id="KW-1185">Reference proteome</keyword>
<dbReference type="InterPro" id="IPR050156">
    <property type="entry name" value="TC-AMP_synthase_SUA5"/>
</dbReference>
<keyword evidence="7 9" id="KW-0067">ATP-binding</keyword>
<keyword evidence="5 9" id="KW-0548">Nucleotidyltransferase</keyword>
<dbReference type="Gene3D" id="3.90.870.10">
    <property type="entry name" value="DHBP synthase"/>
    <property type="match status" value="1"/>
</dbReference>
<dbReference type="Proteomes" id="UP001597044">
    <property type="component" value="Unassembled WGS sequence"/>
</dbReference>
<evidence type="ECO:0000256" key="3">
    <source>
        <dbReference type="ARBA" id="ARBA00022679"/>
    </source>
</evidence>
<comment type="subcellular location">
    <subcellularLocation>
        <location evidence="1 9">Cytoplasm</location>
    </subcellularLocation>
</comment>
<protein>
    <recommendedName>
        <fullName evidence="9">Threonylcarbamoyl-AMP synthase</fullName>
        <shortName evidence="9">TC-AMP synthase</shortName>
        <ecNumber evidence="9">2.7.7.87</ecNumber>
    </recommendedName>
    <alternativeName>
        <fullName evidence="9">L-threonylcarbamoyladenylate synthase</fullName>
    </alternativeName>
    <alternativeName>
        <fullName evidence="9">t(6)A37 threonylcarbamoyladenosine biosynthesis protein TsaC</fullName>
    </alternativeName>
    <alternativeName>
        <fullName evidence="9">tRNA threonylcarbamoyladenosine biosynthesis protein TsaC</fullName>
    </alternativeName>
</protein>
<comment type="catalytic activity">
    <reaction evidence="8 9">
        <text>L-threonine + hydrogencarbonate + ATP = L-threonylcarbamoyladenylate + diphosphate + H2O</text>
        <dbReference type="Rhea" id="RHEA:36407"/>
        <dbReference type="ChEBI" id="CHEBI:15377"/>
        <dbReference type="ChEBI" id="CHEBI:17544"/>
        <dbReference type="ChEBI" id="CHEBI:30616"/>
        <dbReference type="ChEBI" id="CHEBI:33019"/>
        <dbReference type="ChEBI" id="CHEBI:57926"/>
        <dbReference type="ChEBI" id="CHEBI:73682"/>
        <dbReference type="EC" id="2.7.7.87"/>
    </reaction>
</comment>
<evidence type="ECO:0000256" key="5">
    <source>
        <dbReference type="ARBA" id="ARBA00022695"/>
    </source>
</evidence>
<evidence type="ECO:0000259" key="10">
    <source>
        <dbReference type="PROSITE" id="PS51163"/>
    </source>
</evidence>
<name>A0ABW3HIY0_9GAMM</name>
<feature type="domain" description="YrdC-like" evidence="10">
    <location>
        <begin position="6"/>
        <end position="189"/>
    </location>
</feature>
<proteinExistence type="inferred from homology"/>
<evidence type="ECO:0000313" key="11">
    <source>
        <dbReference type="EMBL" id="MFD0950702.1"/>
    </source>
</evidence>
<dbReference type="PANTHER" id="PTHR17490:SF18">
    <property type="entry name" value="THREONYLCARBAMOYL-AMP SYNTHASE"/>
    <property type="match status" value="1"/>
</dbReference>
<dbReference type="PANTHER" id="PTHR17490">
    <property type="entry name" value="SUA5"/>
    <property type="match status" value="1"/>
</dbReference>
<evidence type="ECO:0000256" key="9">
    <source>
        <dbReference type="HAMAP-Rule" id="MF_01852"/>
    </source>
</evidence>
<keyword evidence="2 9" id="KW-0963">Cytoplasm</keyword>
<evidence type="ECO:0000256" key="2">
    <source>
        <dbReference type="ARBA" id="ARBA00022490"/>
    </source>
</evidence>
<dbReference type="InterPro" id="IPR023535">
    <property type="entry name" value="TC-AMP_synthase"/>
</dbReference>
<dbReference type="EC" id="2.7.7.87" evidence="9"/>